<reference evidence="3" key="1">
    <citation type="journal article" date="2019" name="Int. J. Syst. Evol. Microbiol.">
        <title>The Global Catalogue of Microorganisms (GCM) 10K type strain sequencing project: providing services to taxonomists for standard genome sequencing and annotation.</title>
        <authorList>
            <consortium name="The Broad Institute Genomics Platform"/>
            <consortium name="The Broad Institute Genome Sequencing Center for Infectious Disease"/>
            <person name="Wu L."/>
            <person name="Ma J."/>
        </authorList>
    </citation>
    <scope>NUCLEOTIDE SEQUENCE [LARGE SCALE GENOMIC DNA]</scope>
    <source>
        <strain evidence="3">JCM 31037</strain>
    </source>
</reference>
<accession>A0ABW3YJ07</accession>
<protein>
    <submittedName>
        <fullName evidence="2">Uncharacterized protein</fullName>
    </submittedName>
</protein>
<dbReference type="InterPro" id="IPR011044">
    <property type="entry name" value="Quino_amine_DH_bsu"/>
</dbReference>
<keyword evidence="3" id="KW-1185">Reference proteome</keyword>
<comment type="caution">
    <text evidence="2">The sequence shown here is derived from an EMBL/GenBank/DDBJ whole genome shotgun (WGS) entry which is preliminary data.</text>
</comment>
<dbReference type="EMBL" id="JBHTMP010000049">
    <property type="protein sequence ID" value="MFD1324498.1"/>
    <property type="molecule type" value="Genomic_DNA"/>
</dbReference>
<gene>
    <name evidence="2" type="ORF">ACFQ4H_25755</name>
</gene>
<dbReference type="SUPFAM" id="SSF50969">
    <property type="entry name" value="YVTN repeat-like/Quinoprotein amine dehydrogenase"/>
    <property type="match status" value="1"/>
</dbReference>
<organism evidence="2 3">
    <name type="scientific">Micromonospora sonneratiae</name>
    <dbReference type="NCBI Taxonomy" id="1184706"/>
    <lineage>
        <taxon>Bacteria</taxon>
        <taxon>Bacillati</taxon>
        <taxon>Actinomycetota</taxon>
        <taxon>Actinomycetes</taxon>
        <taxon>Micromonosporales</taxon>
        <taxon>Micromonosporaceae</taxon>
        <taxon>Micromonospora</taxon>
    </lineage>
</organism>
<name>A0ABW3YJ07_9ACTN</name>
<proteinExistence type="predicted"/>
<evidence type="ECO:0000313" key="2">
    <source>
        <dbReference type="EMBL" id="MFD1324498.1"/>
    </source>
</evidence>
<evidence type="ECO:0000313" key="3">
    <source>
        <dbReference type="Proteomes" id="UP001597260"/>
    </source>
</evidence>
<feature type="region of interest" description="Disordered" evidence="1">
    <location>
        <begin position="293"/>
        <end position="337"/>
    </location>
</feature>
<sequence length="632" mass="68365">MKSFIGVERRMALLRSFEDHEYWPEYGTFLLRDATPYGPARVRVSELLGEYAVDAAPCGSVARAGDGWLDGRATDQYHAVRLEVHDSPPEQDTADWVEVLETPMATGGTVGLAMVAGGCGRDQFRLGEPGIYRVRFSRRPATEGDSYRLQFWPVDGQPEPPRWIVRGRRPVDDDSNARDDRSRYGRAASDLVLLLLWAQEASVVVTVDWLADRLLTSPTTVDEVLRYAVSVGLLEPFTGHDDPGQPMRLTVCPRRPASQQPARPGPMLRPASAVVAEPAPAGRTGTVASAAYRTGPGRRLGSVRPGDSGIAGQPRSSSRPGIPLQPEVPRQSDVPPRAGVVTASGELVVWRDGGPVVLGRWPGAQVRQAVQSRHGVVLMTSTQIALVHPDGEFQLLGTNMGWRAAIDPTGSQLAAVETHLGRRSRSRLHLIDLATGARRTMPWDENEAHLSVIAVHDGTVYFRNGRGGTCRWLPGGDPRPMPYNLLQVDPYTGIMLGADGEPGLLLVQPDGAVHRLAVKPGAALAPGATHVYTWRYAPPALSLFDVTAPEPPRLVELPGGSRTGGPAPGGPVWEDPRHILVPTEHGWNDLGAPLVRVNVRTGVIGPVPLTENSIHRPILVEPCPDLVNDVLR</sequence>
<evidence type="ECO:0000256" key="1">
    <source>
        <dbReference type="SAM" id="MobiDB-lite"/>
    </source>
</evidence>
<dbReference type="Proteomes" id="UP001597260">
    <property type="component" value="Unassembled WGS sequence"/>
</dbReference>
<dbReference type="RefSeq" id="WP_377575237.1">
    <property type="nucleotide sequence ID" value="NZ_JBHTMP010000049.1"/>
</dbReference>